<dbReference type="InterPro" id="IPR005835">
    <property type="entry name" value="NTP_transferase_dom"/>
</dbReference>
<organism evidence="7 8">
    <name type="scientific">Paracoccus stylophorae</name>
    <dbReference type="NCBI Taxonomy" id="659350"/>
    <lineage>
        <taxon>Bacteria</taxon>
        <taxon>Pseudomonadati</taxon>
        <taxon>Pseudomonadota</taxon>
        <taxon>Alphaproteobacteria</taxon>
        <taxon>Rhodobacterales</taxon>
        <taxon>Paracoccaceae</taxon>
        <taxon>Paracoccus</taxon>
    </lineage>
</organism>
<keyword evidence="4" id="KW-0320">Glycogen biosynthesis</keyword>
<feature type="domain" description="Glucose-1-phosphate adenylyltransferase/Bifunctional protein GlmU-like C-terminal hexapeptide" evidence="6">
    <location>
        <begin position="323"/>
        <end position="397"/>
    </location>
</feature>
<dbReference type="PANTHER" id="PTHR43523:SF2">
    <property type="entry name" value="GLUCOSE-1-PHOSPHATE ADENYLYLTRANSFERASE"/>
    <property type="match status" value="1"/>
</dbReference>
<name>A0ABY7SVE0_9RHOB</name>
<sequence>MQIMTHAFRAQDDAMSDCPVVLLAGGRGTRLHELSDRQCKPALRFGDHGRIMDFSLGNARNSGVRHVIAATQYRPETLHRRLTQLWGPIFEARGGFIDVRHGPEVTGHAEGYVGTAAAVTENMDRLDALPTRDVLILAADHVYRMDYRAMLQRHRDSGADLTIAAAAVPLDTAHGFGIIDADEDGRITEFLEEPANPPAMRDDPARALASMGIYIFRWTALRKALLNDRSRDGSRHDFGFDIVPSFVRAGRAIGHALQAPVPGAQAYWRDVGTLDAYLDAHLDLVHQQRDLALLDRRWPVLPAVAGGNSGLASAAPGGELAPQDVVESFVASHSVIGKDARVTGSAVMQGAVIGRGARISGCILAPGSVIEPDMVIGEDAQEDARWFRRTERGTVLVTPRMLLARSQAGQVAGLHPAARGSAGIAPKDGCDLAEAACDV</sequence>
<dbReference type="EMBL" id="CP067134">
    <property type="protein sequence ID" value="WCR10833.1"/>
    <property type="molecule type" value="Genomic_DNA"/>
</dbReference>
<comment type="similarity">
    <text evidence="1">Belongs to the bacterial/plant glucose-1-phosphate adenylyltransferase family.</text>
</comment>
<dbReference type="SUPFAM" id="SSF53448">
    <property type="entry name" value="Nucleotide-diphospho-sugar transferases"/>
    <property type="match status" value="1"/>
</dbReference>
<dbReference type="Pfam" id="PF00483">
    <property type="entry name" value="NTP_transferase"/>
    <property type="match status" value="1"/>
</dbReference>
<dbReference type="GO" id="GO:0016740">
    <property type="term" value="F:transferase activity"/>
    <property type="evidence" value="ECO:0007669"/>
    <property type="project" value="UniProtKB-KW"/>
</dbReference>
<dbReference type="Gene3D" id="3.90.550.10">
    <property type="entry name" value="Spore Coat Polysaccharide Biosynthesis Protein SpsA, Chain A"/>
    <property type="match status" value="1"/>
</dbReference>
<dbReference type="Pfam" id="PF24894">
    <property type="entry name" value="Hexapep_GlmU"/>
    <property type="match status" value="1"/>
</dbReference>
<dbReference type="PANTHER" id="PTHR43523">
    <property type="entry name" value="GLUCOSE-1-PHOSPHATE ADENYLYLTRANSFERASE-RELATED"/>
    <property type="match status" value="1"/>
</dbReference>
<gene>
    <name evidence="7" type="ORF">JHW45_17670</name>
</gene>
<evidence type="ECO:0000256" key="1">
    <source>
        <dbReference type="ARBA" id="ARBA00010443"/>
    </source>
</evidence>
<evidence type="ECO:0000259" key="5">
    <source>
        <dbReference type="Pfam" id="PF00483"/>
    </source>
</evidence>
<keyword evidence="3" id="KW-0548">Nucleotidyltransferase</keyword>
<evidence type="ECO:0000313" key="7">
    <source>
        <dbReference type="EMBL" id="WCR10833.1"/>
    </source>
</evidence>
<evidence type="ECO:0000256" key="4">
    <source>
        <dbReference type="ARBA" id="ARBA00023056"/>
    </source>
</evidence>
<evidence type="ECO:0000256" key="3">
    <source>
        <dbReference type="ARBA" id="ARBA00022695"/>
    </source>
</evidence>
<feature type="domain" description="Nucleotidyl transferase" evidence="5">
    <location>
        <begin position="21"/>
        <end position="284"/>
    </location>
</feature>
<reference evidence="7 8" key="1">
    <citation type="submission" date="2021-01" db="EMBL/GenBank/DDBJ databases">
        <title>Biogeographic distribution of Paracoccus.</title>
        <authorList>
            <person name="Hollensteiner J."/>
            <person name="Leineberger J."/>
            <person name="Brinkhoff T."/>
            <person name="Daniel R."/>
        </authorList>
    </citation>
    <scope>NUCLEOTIDE SEQUENCE [LARGE SCALE GENOMIC DNA]</scope>
    <source>
        <strain evidence="7 8">LMG25392</strain>
    </source>
</reference>
<dbReference type="Proteomes" id="UP001218412">
    <property type="component" value="Chromosome"/>
</dbReference>
<dbReference type="InterPro" id="IPR011831">
    <property type="entry name" value="ADP-Glc_PPase"/>
</dbReference>
<evidence type="ECO:0000256" key="2">
    <source>
        <dbReference type="ARBA" id="ARBA00022679"/>
    </source>
</evidence>
<proteinExistence type="inferred from homology"/>
<protein>
    <submittedName>
        <fullName evidence="7">NTP transferase domain-containing protein</fullName>
    </submittedName>
</protein>
<keyword evidence="8" id="KW-1185">Reference proteome</keyword>
<evidence type="ECO:0000259" key="6">
    <source>
        <dbReference type="Pfam" id="PF24894"/>
    </source>
</evidence>
<dbReference type="InterPro" id="IPR029044">
    <property type="entry name" value="Nucleotide-diphossugar_trans"/>
</dbReference>
<dbReference type="Gene3D" id="2.160.10.10">
    <property type="entry name" value="Hexapeptide repeat proteins"/>
    <property type="match status" value="1"/>
</dbReference>
<keyword evidence="2 7" id="KW-0808">Transferase</keyword>
<evidence type="ECO:0000313" key="8">
    <source>
        <dbReference type="Proteomes" id="UP001218412"/>
    </source>
</evidence>
<dbReference type="SUPFAM" id="SSF51161">
    <property type="entry name" value="Trimeric LpxA-like enzymes"/>
    <property type="match status" value="1"/>
</dbReference>
<accession>A0ABY7SVE0</accession>
<dbReference type="InterPro" id="IPR056818">
    <property type="entry name" value="GlmU/GlgC-like_hexapep"/>
</dbReference>
<dbReference type="InterPro" id="IPR011004">
    <property type="entry name" value="Trimer_LpxA-like_sf"/>
</dbReference>